<evidence type="ECO:0000256" key="3">
    <source>
        <dbReference type="ARBA" id="ARBA00022771"/>
    </source>
</evidence>
<protein>
    <submittedName>
        <fullName evidence="8">C2H2-type domain-containing protein</fullName>
    </submittedName>
</protein>
<feature type="domain" description="C2H2-type" evidence="6">
    <location>
        <begin position="221"/>
        <end position="244"/>
    </location>
</feature>
<dbReference type="WBParaSite" id="PDA_v2.g1988.t1">
    <property type="protein sequence ID" value="PDA_v2.g1988.t1"/>
    <property type="gene ID" value="PDA_v2.g1988"/>
</dbReference>
<dbReference type="InterPro" id="IPR036236">
    <property type="entry name" value="Znf_C2H2_sf"/>
</dbReference>
<dbReference type="Gene3D" id="3.30.160.60">
    <property type="entry name" value="Classic Zinc Finger"/>
    <property type="match status" value="2"/>
</dbReference>
<evidence type="ECO:0000313" key="7">
    <source>
        <dbReference type="Proteomes" id="UP000887578"/>
    </source>
</evidence>
<evidence type="ECO:0000256" key="1">
    <source>
        <dbReference type="ARBA" id="ARBA00022723"/>
    </source>
</evidence>
<sequence length="307" mass="34230">MANFEPHDQLTRHLGSRTSLPRESHTREGQIVAGLDVLLKTPADVPNTVEFQAAMASLMEAAKTTTSEFQATMASLMEATKTAVNNAAAVAAANANSNNAESGNNSTISTIPSAIDSLRALSHGEQTTNLAHLLHMPDASNDCVNAAEPSTPREPPSSYGKAKQYPCRQCAYVATSKGDSWRHSRSHIPVDKQLSCKQCEFVTEYKHHLEYHIRNHRYRPFQCPFDTYHCVNQSMLNSHMKREHSIKLQFSCFDCPFQSKYCHFLKVHLRKYNHRRKPGFDIDDSEEALANDPSLDEEGCSVDSGFS</sequence>
<dbReference type="FunFam" id="3.30.160.60:FF:002883">
    <property type="entry name" value="Hunchback-like protein"/>
    <property type="match status" value="1"/>
</dbReference>
<feature type="region of interest" description="Disordered" evidence="5">
    <location>
        <begin position="283"/>
        <end position="307"/>
    </location>
</feature>
<dbReference type="InterPro" id="IPR013087">
    <property type="entry name" value="Znf_C2H2_type"/>
</dbReference>
<feature type="region of interest" description="Disordered" evidence="5">
    <location>
        <begin position="1"/>
        <end position="27"/>
    </location>
</feature>
<keyword evidence="7" id="KW-1185">Reference proteome</keyword>
<feature type="compositionally biased region" description="Basic and acidic residues" evidence="5">
    <location>
        <begin position="1"/>
        <end position="11"/>
    </location>
</feature>
<dbReference type="GO" id="GO:0043565">
    <property type="term" value="F:sequence-specific DNA binding"/>
    <property type="evidence" value="ECO:0007669"/>
    <property type="project" value="TreeGrafter"/>
</dbReference>
<feature type="domain" description="C2H2-type" evidence="6">
    <location>
        <begin position="194"/>
        <end position="216"/>
    </location>
</feature>
<dbReference type="AlphaFoldDB" id="A0A914PN07"/>
<dbReference type="SUPFAM" id="SSF57667">
    <property type="entry name" value="beta-beta-alpha zinc fingers"/>
    <property type="match status" value="1"/>
</dbReference>
<evidence type="ECO:0000256" key="2">
    <source>
        <dbReference type="ARBA" id="ARBA00022737"/>
    </source>
</evidence>
<keyword evidence="3" id="KW-0863">Zinc-finger</keyword>
<feature type="domain" description="C2H2-type" evidence="6">
    <location>
        <begin position="165"/>
        <end position="187"/>
    </location>
</feature>
<dbReference type="Proteomes" id="UP000887578">
    <property type="component" value="Unplaced"/>
</dbReference>
<dbReference type="SMART" id="SM00355">
    <property type="entry name" value="ZnF_C2H2"/>
    <property type="match status" value="4"/>
</dbReference>
<proteinExistence type="predicted"/>
<dbReference type="PANTHER" id="PTHR24408:SF58">
    <property type="entry name" value="TRANSCRIPTION FACTOR (TFIIIA), PUTATIVE (AFU_ORTHOLOGUE AFUA_1G05150)-RELATED"/>
    <property type="match status" value="1"/>
</dbReference>
<evidence type="ECO:0000256" key="5">
    <source>
        <dbReference type="SAM" id="MobiDB-lite"/>
    </source>
</evidence>
<keyword evidence="2" id="KW-0677">Repeat</keyword>
<dbReference type="PANTHER" id="PTHR24408">
    <property type="entry name" value="ZINC FINGER PROTEIN"/>
    <property type="match status" value="1"/>
</dbReference>
<dbReference type="GO" id="GO:0008270">
    <property type="term" value="F:zinc ion binding"/>
    <property type="evidence" value="ECO:0007669"/>
    <property type="project" value="UniProtKB-KW"/>
</dbReference>
<feature type="compositionally biased region" description="Acidic residues" evidence="5">
    <location>
        <begin position="283"/>
        <end position="300"/>
    </location>
</feature>
<organism evidence="7 8">
    <name type="scientific">Panagrolaimus davidi</name>
    <dbReference type="NCBI Taxonomy" id="227884"/>
    <lineage>
        <taxon>Eukaryota</taxon>
        <taxon>Metazoa</taxon>
        <taxon>Ecdysozoa</taxon>
        <taxon>Nematoda</taxon>
        <taxon>Chromadorea</taxon>
        <taxon>Rhabditida</taxon>
        <taxon>Tylenchina</taxon>
        <taxon>Panagrolaimomorpha</taxon>
        <taxon>Panagrolaimoidea</taxon>
        <taxon>Panagrolaimidae</taxon>
        <taxon>Panagrolaimus</taxon>
    </lineage>
</organism>
<name>A0A914PN07_9BILA</name>
<feature type="domain" description="C2H2-type" evidence="6">
    <location>
        <begin position="250"/>
        <end position="274"/>
    </location>
</feature>
<evidence type="ECO:0000313" key="8">
    <source>
        <dbReference type="WBParaSite" id="PDA_v2.g1988.t1"/>
    </source>
</evidence>
<keyword evidence="1" id="KW-0479">Metal-binding</keyword>
<evidence type="ECO:0000259" key="6">
    <source>
        <dbReference type="SMART" id="SM00355"/>
    </source>
</evidence>
<dbReference type="GO" id="GO:0005634">
    <property type="term" value="C:nucleus"/>
    <property type="evidence" value="ECO:0007669"/>
    <property type="project" value="TreeGrafter"/>
</dbReference>
<evidence type="ECO:0000256" key="4">
    <source>
        <dbReference type="ARBA" id="ARBA00022833"/>
    </source>
</evidence>
<reference evidence="8" key="1">
    <citation type="submission" date="2022-11" db="UniProtKB">
        <authorList>
            <consortium name="WormBaseParasite"/>
        </authorList>
    </citation>
    <scope>IDENTIFICATION</scope>
</reference>
<dbReference type="GO" id="GO:0000981">
    <property type="term" value="F:DNA-binding transcription factor activity, RNA polymerase II-specific"/>
    <property type="evidence" value="ECO:0007669"/>
    <property type="project" value="TreeGrafter"/>
</dbReference>
<keyword evidence="4" id="KW-0862">Zinc</keyword>
<accession>A0A914PN07</accession>